<dbReference type="AlphaFoldDB" id="A0A5C6EBQ2"/>
<evidence type="ECO:0000313" key="2">
    <source>
        <dbReference type="Proteomes" id="UP000317977"/>
    </source>
</evidence>
<accession>A0A5C6EBQ2</accession>
<dbReference type="EMBL" id="SJPX01000006">
    <property type="protein sequence ID" value="TWU46422.1"/>
    <property type="molecule type" value="Genomic_DNA"/>
</dbReference>
<proteinExistence type="predicted"/>
<name>A0A5C6EBQ2_9BACT</name>
<organism evidence="1 2">
    <name type="scientific">Rubripirellula reticaptiva</name>
    <dbReference type="NCBI Taxonomy" id="2528013"/>
    <lineage>
        <taxon>Bacteria</taxon>
        <taxon>Pseudomonadati</taxon>
        <taxon>Planctomycetota</taxon>
        <taxon>Planctomycetia</taxon>
        <taxon>Pirellulales</taxon>
        <taxon>Pirellulaceae</taxon>
        <taxon>Rubripirellula</taxon>
    </lineage>
</organism>
<dbReference type="Proteomes" id="UP000317977">
    <property type="component" value="Unassembled WGS sequence"/>
</dbReference>
<sequence>MITFVLLKAAFKETFPNGPPRTSRRCETINRALKTVFNDYFVER</sequence>
<reference evidence="1 2" key="1">
    <citation type="submission" date="2019-02" db="EMBL/GenBank/DDBJ databases">
        <title>Deep-cultivation of Planctomycetes and their phenomic and genomic characterization uncovers novel biology.</title>
        <authorList>
            <person name="Wiegand S."/>
            <person name="Jogler M."/>
            <person name="Boedeker C."/>
            <person name="Pinto D."/>
            <person name="Vollmers J."/>
            <person name="Rivas-Marin E."/>
            <person name="Kohn T."/>
            <person name="Peeters S.H."/>
            <person name="Heuer A."/>
            <person name="Rast P."/>
            <person name="Oberbeckmann S."/>
            <person name="Bunk B."/>
            <person name="Jeske O."/>
            <person name="Meyerdierks A."/>
            <person name="Storesund J.E."/>
            <person name="Kallscheuer N."/>
            <person name="Luecker S."/>
            <person name="Lage O.M."/>
            <person name="Pohl T."/>
            <person name="Merkel B.J."/>
            <person name="Hornburger P."/>
            <person name="Mueller R.-W."/>
            <person name="Bruemmer F."/>
            <person name="Labrenz M."/>
            <person name="Spormann A.M."/>
            <person name="Op Den Camp H."/>
            <person name="Overmann J."/>
            <person name="Amann R."/>
            <person name="Jetten M.S.M."/>
            <person name="Mascher T."/>
            <person name="Medema M.H."/>
            <person name="Devos D.P."/>
            <person name="Kaster A.-K."/>
            <person name="Ovreas L."/>
            <person name="Rohde M."/>
            <person name="Galperin M.Y."/>
            <person name="Jogler C."/>
        </authorList>
    </citation>
    <scope>NUCLEOTIDE SEQUENCE [LARGE SCALE GENOMIC DNA]</scope>
    <source>
        <strain evidence="1 2">Poly59</strain>
    </source>
</reference>
<evidence type="ECO:0000313" key="1">
    <source>
        <dbReference type="EMBL" id="TWU46422.1"/>
    </source>
</evidence>
<protein>
    <submittedName>
        <fullName evidence="1">Uncharacterized protein</fullName>
    </submittedName>
</protein>
<gene>
    <name evidence="1" type="ORF">Poly59_53650</name>
</gene>
<keyword evidence="2" id="KW-1185">Reference proteome</keyword>
<comment type="caution">
    <text evidence="1">The sequence shown here is derived from an EMBL/GenBank/DDBJ whole genome shotgun (WGS) entry which is preliminary data.</text>
</comment>